<dbReference type="Gene3D" id="3.30.930.10">
    <property type="entry name" value="Bira Bifunctional Protein, Domain 2"/>
    <property type="match status" value="1"/>
</dbReference>
<sequence>MLTPTEGDYKACPMLDLRNVAQNFDAVVARLKTRGGNLDLGPFQRLFSERRELYVSMESLAARRNAANEEMKKKAKEDPKALDALRGDLRAVSQDIKEKENRLKEVEEEINGILLLIPNVPHESVPVGESADQNVQVKSWGEKPNLPFTPKQHFELGEKLGMLDFERAAKVSGSRFTFYKGALARLERALVTFMIDVHTQKGYTELLPPYLVLRETMMGTGQLPKFEDDAFKTLGDPERFLIPTSEVPVTNYHADEILEGESMPIRYCAFSPCFRAEAGAAGKDTRGLIRQHQFHKVEMVKFAQPDKSLDELESMTDDACDILRRLGLHHRVMLLCTGDMGFSARKTYDIEVWLPGQNAYREISSCSDCGDFQARRAKIRFRAQKGDKPQLAHTLNGSGLAVGRTSIAILENYQRDDGTVAIPEVLWPYMGGLKELKPL</sequence>
<comment type="similarity">
    <text evidence="3 12">Belongs to the class-II aminoacyl-tRNA synthetase family. Type-1 seryl-tRNA synthetase subfamily.</text>
</comment>
<feature type="binding site" evidence="13">
    <location>
        <position position="396"/>
    </location>
    <ligand>
        <name>L-serine</name>
        <dbReference type="ChEBI" id="CHEBI:33384"/>
    </ligand>
</feature>
<evidence type="ECO:0000313" key="17">
    <source>
        <dbReference type="EMBL" id="GEN12679.1"/>
    </source>
</evidence>
<reference evidence="17 20" key="2">
    <citation type="submission" date="2019-07" db="EMBL/GenBank/DDBJ databases">
        <title>Whole genome shotgun sequence of Myxococcus fulvus NBRC 100333.</title>
        <authorList>
            <person name="Hosoyama A."/>
            <person name="Uohara A."/>
            <person name="Ohji S."/>
            <person name="Ichikawa N."/>
        </authorList>
    </citation>
    <scope>NUCLEOTIDE SEQUENCE [LARGE SCALE GENOMIC DNA]</scope>
    <source>
        <strain evidence="17 20">NBRC 100333</strain>
    </source>
</reference>
<comment type="catalytic activity">
    <reaction evidence="10 12">
        <text>tRNA(Sec) + L-serine + ATP = L-seryl-tRNA(Sec) + AMP + diphosphate + H(+)</text>
        <dbReference type="Rhea" id="RHEA:42580"/>
        <dbReference type="Rhea" id="RHEA-COMP:9742"/>
        <dbReference type="Rhea" id="RHEA-COMP:10128"/>
        <dbReference type="ChEBI" id="CHEBI:15378"/>
        <dbReference type="ChEBI" id="CHEBI:30616"/>
        <dbReference type="ChEBI" id="CHEBI:33019"/>
        <dbReference type="ChEBI" id="CHEBI:33384"/>
        <dbReference type="ChEBI" id="CHEBI:78442"/>
        <dbReference type="ChEBI" id="CHEBI:78533"/>
        <dbReference type="ChEBI" id="CHEBI:456215"/>
        <dbReference type="EC" id="6.1.1.11"/>
    </reaction>
</comment>
<protein>
    <recommendedName>
        <fullName evidence="12">Serine--tRNA ligase</fullName>
        <ecNumber evidence="12">6.1.1.11</ecNumber>
    </recommendedName>
    <alternativeName>
        <fullName evidence="12">Seryl-tRNA synthetase</fullName>
        <shortName evidence="12">SerRS</shortName>
    </alternativeName>
    <alternativeName>
        <fullName evidence="12">Seryl-tRNA(Ser/Sec) synthetase</fullName>
    </alternativeName>
</protein>
<organism evidence="17 20">
    <name type="scientific">Myxococcus fulvus</name>
    <dbReference type="NCBI Taxonomy" id="33"/>
    <lineage>
        <taxon>Bacteria</taxon>
        <taxon>Pseudomonadati</taxon>
        <taxon>Myxococcota</taxon>
        <taxon>Myxococcia</taxon>
        <taxon>Myxococcales</taxon>
        <taxon>Cystobacterineae</taxon>
        <taxon>Myxococcaceae</taxon>
        <taxon>Myxococcus</taxon>
    </lineage>
</organism>
<dbReference type="PIRSF" id="PIRSF001529">
    <property type="entry name" value="Ser-tRNA-synth_IIa"/>
    <property type="match status" value="1"/>
</dbReference>
<dbReference type="SUPFAM" id="SSF46589">
    <property type="entry name" value="tRNA-binding arm"/>
    <property type="match status" value="1"/>
</dbReference>
<proteinExistence type="inferred from homology"/>
<gene>
    <name evidence="12 17" type="primary">serS</name>
    <name evidence="17" type="ORF">MFU01_77160</name>
    <name evidence="18" type="ORF">SAMN05443572_11153</name>
</gene>
<dbReference type="HAMAP" id="MF_00176">
    <property type="entry name" value="Ser_tRNA_synth_type1"/>
    <property type="match status" value="1"/>
</dbReference>
<dbReference type="Gene3D" id="1.10.287.40">
    <property type="entry name" value="Serine-tRNA synthetase, tRNA binding domain"/>
    <property type="match status" value="1"/>
</dbReference>
<comment type="caution">
    <text evidence="17">The sequence shown here is derived from an EMBL/GenBank/DDBJ whole genome shotgun (WGS) entry which is preliminary data.</text>
</comment>
<feature type="binding site" evidence="13">
    <location>
        <position position="244"/>
    </location>
    <ligand>
        <name>L-serine</name>
        <dbReference type="ChEBI" id="CHEBI:33384"/>
    </ligand>
</feature>
<dbReference type="Proteomes" id="UP000321514">
    <property type="component" value="Unassembled WGS sequence"/>
</dbReference>
<comment type="pathway">
    <text evidence="2 12">Aminoacyl-tRNA biosynthesis; selenocysteinyl-tRNA(Sec) biosynthesis; L-seryl-tRNA(Sec) from L-serine and tRNA(Sec): step 1/1.</text>
</comment>
<dbReference type="InterPro" id="IPR002317">
    <property type="entry name" value="Ser-tRNA-ligase_type_1"/>
</dbReference>
<dbReference type="InterPro" id="IPR010978">
    <property type="entry name" value="tRNA-bd_arm"/>
</dbReference>
<evidence type="ECO:0000256" key="8">
    <source>
        <dbReference type="ARBA" id="ARBA00022917"/>
    </source>
</evidence>
<dbReference type="PRINTS" id="PR00981">
    <property type="entry name" value="TRNASYNTHSER"/>
</dbReference>
<evidence type="ECO:0000313" key="19">
    <source>
        <dbReference type="Proteomes" id="UP000183760"/>
    </source>
</evidence>
<feature type="binding site" evidence="12 13">
    <location>
        <position position="298"/>
    </location>
    <ligand>
        <name>L-serine</name>
        <dbReference type="ChEBI" id="CHEBI:33384"/>
    </ligand>
</feature>
<dbReference type="CDD" id="cd00770">
    <property type="entry name" value="SerRS_core"/>
    <property type="match status" value="1"/>
</dbReference>
<dbReference type="Pfam" id="PF02403">
    <property type="entry name" value="Seryl_tRNA_N"/>
    <property type="match status" value="1"/>
</dbReference>
<keyword evidence="15" id="KW-0175">Coiled coil</keyword>
<dbReference type="STRING" id="1334629.MFUL124B02_12045"/>
<comment type="function">
    <text evidence="12">Catalyzes the attachment of serine to tRNA(Ser). Is also able to aminoacylate tRNA(Sec) with serine, to form the misacylated tRNA L-seryl-tRNA(Sec), which will be further converted into selenocysteinyl-tRNA(Sec).</text>
</comment>
<dbReference type="InterPro" id="IPR015866">
    <property type="entry name" value="Ser-tRNA-synth_1_N"/>
</dbReference>
<dbReference type="SUPFAM" id="SSF55681">
    <property type="entry name" value="Class II aaRS and biotin synthetases"/>
    <property type="match status" value="1"/>
</dbReference>
<comment type="caution">
    <text evidence="12">Lacks conserved residue(s) required for the propagation of feature annotation.</text>
</comment>
<dbReference type="GO" id="GO:0005737">
    <property type="term" value="C:cytoplasm"/>
    <property type="evidence" value="ECO:0007669"/>
    <property type="project" value="UniProtKB-SubCell"/>
</dbReference>
<keyword evidence="8 12" id="KW-0648">Protein biosynthesis</keyword>
<evidence type="ECO:0000256" key="10">
    <source>
        <dbReference type="ARBA" id="ARBA00047929"/>
    </source>
</evidence>
<accession>A0A511TET0</accession>
<evidence type="ECO:0000256" key="12">
    <source>
        <dbReference type="HAMAP-Rule" id="MF_00176"/>
    </source>
</evidence>
<comment type="subunit">
    <text evidence="12">Homodimer. The tRNA molecule binds across the dimer.</text>
</comment>
<evidence type="ECO:0000256" key="6">
    <source>
        <dbReference type="ARBA" id="ARBA00022741"/>
    </source>
</evidence>
<feature type="binding site" evidence="12 14">
    <location>
        <begin position="275"/>
        <end position="277"/>
    </location>
    <ligand>
        <name>ATP</name>
        <dbReference type="ChEBI" id="CHEBI:30616"/>
    </ligand>
</feature>
<dbReference type="GO" id="GO:0005524">
    <property type="term" value="F:ATP binding"/>
    <property type="evidence" value="ECO:0007669"/>
    <property type="project" value="UniProtKB-UniRule"/>
</dbReference>
<dbReference type="PANTHER" id="PTHR43697">
    <property type="entry name" value="SERYL-TRNA SYNTHETASE"/>
    <property type="match status" value="1"/>
</dbReference>
<keyword evidence="5 12" id="KW-0436">Ligase</keyword>
<comment type="subcellular location">
    <subcellularLocation>
        <location evidence="1 12">Cytoplasm</location>
    </subcellularLocation>
</comment>
<dbReference type="EC" id="6.1.1.11" evidence="12"/>
<dbReference type="PANTHER" id="PTHR43697:SF1">
    <property type="entry name" value="SERINE--TRNA LIGASE"/>
    <property type="match status" value="1"/>
</dbReference>
<dbReference type="PROSITE" id="PS50862">
    <property type="entry name" value="AA_TRNA_LIGASE_II"/>
    <property type="match status" value="1"/>
</dbReference>
<keyword evidence="9 12" id="KW-0030">Aminoacyl-tRNA synthetase</keyword>
<feature type="coiled-coil region" evidence="15">
    <location>
        <begin position="57"/>
        <end position="116"/>
    </location>
</feature>
<evidence type="ECO:0000256" key="2">
    <source>
        <dbReference type="ARBA" id="ARBA00005045"/>
    </source>
</evidence>
<evidence type="ECO:0000256" key="5">
    <source>
        <dbReference type="ARBA" id="ARBA00022598"/>
    </source>
</evidence>
<feature type="domain" description="Aminoacyl-transfer RNA synthetases class-II family profile" evidence="16">
    <location>
        <begin position="152"/>
        <end position="423"/>
    </location>
</feature>
<evidence type="ECO:0000256" key="15">
    <source>
        <dbReference type="SAM" id="Coils"/>
    </source>
</evidence>
<dbReference type="Proteomes" id="UP000183760">
    <property type="component" value="Unassembled WGS sequence"/>
</dbReference>
<dbReference type="EMBL" id="BJXR01000068">
    <property type="protein sequence ID" value="GEN12679.1"/>
    <property type="molecule type" value="Genomic_DNA"/>
</dbReference>
<dbReference type="InterPro" id="IPR006195">
    <property type="entry name" value="aa-tRNA-synth_II"/>
</dbReference>
<feature type="binding site" evidence="12">
    <location>
        <position position="398"/>
    </location>
    <ligand>
        <name>L-serine</name>
        <dbReference type="ChEBI" id="CHEBI:33384"/>
    </ligand>
</feature>
<dbReference type="GO" id="GO:0006434">
    <property type="term" value="P:seryl-tRNA aminoacylation"/>
    <property type="evidence" value="ECO:0007669"/>
    <property type="project" value="UniProtKB-UniRule"/>
</dbReference>
<evidence type="ECO:0000313" key="20">
    <source>
        <dbReference type="Proteomes" id="UP000321514"/>
    </source>
</evidence>
<feature type="binding site" evidence="13">
    <location>
        <position position="275"/>
    </location>
    <ligand>
        <name>L-serine</name>
        <dbReference type="ChEBI" id="CHEBI:33384"/>
    </ligand>
</feature>
<evidence type="ECO:0000256" key="14">
    <source>
        <dbReference type="PIRSR" id="PIRSR001529-2"/>
    </source>
</evidence>
<evidence type="ECO:0000256" key="4">
    <source>
        <dbReference type="ARBA" id="ARBA00022490"/>
    </source>
</evidence>
<evidence type="ECO:0000259" key="16">
    <source>
        <dbReference type="PROSITE" id="PS50862"/>
    </source>
</evidence>
<evidence type="ECO:0000313" key="18">
    <source>
        <dbReference type="EMBL" id="SEU35942.1"/>
    </source>
</evidence>
<dbReference type="InterPro" id="IPR042103">
    <property type="entry name" value="SerRS_1_N_sf"/>
</dbReference>
<dbReference type="AlphaFoldDB" id="A0A511TET0"/>
<evidence type="ECO:0000256" key="9">
    <source>
        <dbReference type="ARBA" id="ARBA00023146"/>
    </source>
</evidence>
<evidence type="ECO:0000256" key="7">
    <source>
        <dbReference type="ARBA" id="ARBA00022840"/>
    </source>
</evidence>
<dbReference type="InterPro" id="IPR045864">
    <property type="entry name" value="aa-tRNA-synth_II/BPL/LPL"/>
</dbReference>
<keyword evidence="19" id="KW-1185">Reference proteome</keyword>
<comment type="catalytic activity">
    <reaction evidence="11 12">
        <text>tRNA(Ser) + L-serine + ATP = L-seryl-tRNA(Ser) + AMP + diphosphate + H(+)</text>
        <dbReference type="Rhea" id="RHEA:12292"/>
        <dbReference type="Rhea" id="RHEA-COMP:9669"/>
        <dbReference type="Rhea" id="RHEA-COMP:9703"/>
        <dbReference type="ChEBI" id="CHEBI:15378"/>
        <dbReference type="ChEBI" id="CHEBI:30616"/>
        <dbReference type="ChEBI" id="CHEBI:33019"/>
        <dbReference type="ChEBI" id="CHEBI:33384"/>
        <dbReference type="ChEBI" id="CHEBI:78442"/>
        <dbReference type="ChEBI" id="CHEBI:78533"/>
        <dbReference type="ChEBI" id="CHEBI:456215"/>
        <dbReference type="EC" id="6.1.1.11"/>
    </reaction>
</comment>
<dbReference type="NCBIfam" id="TIGR00414">
    <property type="entry name" value="serS"/>
    <property type="match status" value="1"/>
</dbReference>
<keyword evidence="7 12" id="KW-0067">ATP-binding</keyword>
<dbReference type="UniPathway" id="UPA00906">
    <property type="reaction ID" value="UER00895"/>
</dbReference>
<dbReference type="GO" id="GO:0016260">
    <property type="term" value="P:selenocysteine biosynthetic process"/>
    <property type="evidence" value="ECO:0007669"/>
    <property type="project" value="UniProtKB-UniRule"/>
</dbReference>
<evidence type="ECO:0000256" key="11">
    <source>
        <dbReference type="ARBA" id="ARBA00048823"/>
    </source>
</evidence>
<dbReference type="EMBL" id="FOIB01000011">
    <property type="protein sequence ID" value="SEU35942.1"/>
    <property type="molecule type" value="Genomic_DNA"/>
</dbReference>
<keyword evidence="4 12" id="KW-0963">Cytoplasm</keyword>
<dbReference type="GO" id="GO:0004828">
    <property type="term" value="F:serine-tRNA ligase activity"/>
    <property type="evidence" value="ECO:0007669"/>
    <property type="project" value="UniProtKB-UniRule"/>
</dbReference>
<feature type="binding site" evidence="12">
    <location>
        <begin position="244"/>
        <end position="246"/>
    </location>
    <ligand>
        <name>L-serine</name>
        <dbReference type="ChEBI" id="CHEBI:33384"/>
    </ligand>
</feature>
<evidence type="ECO:0000256" key="13">
    <source>
        <dbReference type="PIRSR" id="PIRSR001529-1"/>
    </source>
</evidence>
<dbReference type="InterPro" id="IPR002314">
    <property type="entry name" value="aa-tRNA-synt_IIb"/>
</dbReference>
<dbReference type="InterPro" id="IPR033729">
    <property type="entry name" value="SerRS_core"/>
</dbReference>
<keyword evidence="6 12" id="KW-0547">Nucleotide-binding</keyword>
<feature type="binding site" evidence="12 14">
    <location>
        <begin position="362"/>
        <end position="365"/>
    </location>
    <ligand>
        <name>ATP</name>
        <dbReference type="ChEBI" id="CHEBI:30616"/>
    </ligand>
</feature>
<comment type="domain">
    <text evidence="12">Consists of two distinct domains, a catalytic core and a N-terminal extension that is involved in tRNA binding.</text>
</comment>
<evidence type="ECO:0000256" key="1">
    <source>
        <dbReference type="ARBA" id="ARBA00004496"/>
    </source>
</evidence>
<evidence type="ECO:0000256" key="3">
    <source>
        <dbReference type="ARBA" id="ARBA00010728"/>
    </source>
</evidence>
<dbReference type="Pfam" id="PF00587">
    <property type="entry name" value="tRNA-synt_2b"/>
    <property type="match status" value="1"/>
</dbReference>
<name>A0A511TET0_MYXFU</name>
<reference evidence="18 19" key="1">
    <citation type="submission" date="2016-10" db="EMBL/GenBank/DDBJ databases">
        <authorList>
            <person name="Varghese N."/>
            <person name="Submissions S."/>
        </authorList>
    </citation>
    <scope>NUCLEOTIDE SEQUENCE [LARGE SCALE GENOMIC DNA]</scope>
    <source>
        <strain evidence="18 19">DSM 16525</strain>
    </source>
</reference>